<proteinExistence type="predicted"/>
<feature type="non-terminal residue" evidence="3">
    <location>
        <position position="1616"/>
    </location>
</feature>
<sequence>QREPPPLERWTKAASGQRPADAATAPTDAATAPTDDALRASRLARREVVEAHRKNKGTAEAYDLWARQWYAWCHARPGDVVRGMTMPVDKQVYSGAAVPSTVELWLAVFVTVRPKLKNGKPAPGTGGAGRGVGIESVRQAIKAVTDLQAAQRLDDEFRAELEGVPAPRAGGRVRLAFWPISCRLDSVSSSQLKAILEQHAHQTAMRREELCGDRASGRNINGDYDDEQKDQLSAIGLFEDSARPHKLAEKQAMLMRVSQLLRDSLSFRGDDARKLQLADVFLACAMAREGPQPCRVVVFALNNGKSNLDGKVMLSASMRHATKPELCLQFHLALSFFELYVVFKVDVPRWRHERDEEGRLHRDFYSFHVLPGCNCRNGIFNVRTSLTPQTMSNHSSWMYANIRNPLVNAPKKVHLNRGRSLRDGIASGVSEQQVGRAGNYRGFTALNRSYLTDLPWDMIRHTAGFPTRSGYFFLLRALVQPPEPLVKKVFATLLDSYYEWLESPDFNKDDLDLATKQFVEVVEHLAVVLCQDLVVLYGNMKHFHVFSHAPFNDDAYGFLTFRQELLHAMTDQGANQLQRTAEAAQERGDEKCAAFAREVLGSVATMLEQHKTTPFCLVNKDWLCRINRPGRLTPPALPNFALATKLASCPATIGELAEEYFRGVGIGAPLKYLDEYYGPIRRPGTGKTGFSWRSARARDPRGKSRKFNTAYEKRKPIFDYLEKHGEQQGVKLLEDRVNARLQPGQESNWKAICDLLPEIIKELRPESFEKNSMRAQVARAKTRDAKRQRVVSRDLRASQLERRPANTSKSYGTSAGPGTRWIKQFREFVAAAPGSTLYGNRIDPDREAYDGGDDLVTPDKCLEFLRFTAGRAKLDSYGKPIDGDVVGISTLRQLLKALVDYYQEQLTDDKYRHRIQKHNIPSPRSHYGVAIVLSNHAKDTARRKRQKYLCRHTRALLVGYNDEQHGMLCEYALFDGAPGPTERNKLFRGTRARFAHVVQHVLALRGDSLRKAQLADWLVFQTRSAEGPHACRLLVFLHDNGKTNVTGHADVSAAMRHATNPERCLHFSMALYLFTMWTVLGVRKPNYTPYAGVDEKDGQPIVVREWMDYFLVFDGKPAGRRGKSGPPDPKNPLSDKAMLDETKGMYARIAVPIEDPEHVVHLRRGEALRMAEAAGVGRDELRQAAHHRQADALSVSYCNDFPMRFIRHSAGFPIDGGCYYVARSLEPVPDRLRNMVFGSVVDPVRAMMRSDEATFDRNTRNHLDMLDHLAECLVQDAALMRKLGKMDDHPMWGFAPFNTKEFADYVERQDAAMKNMPIERLRMTAAAAQERGDTLTAAAINAIYASLCDTHHKVAAAAVPSTTTAVRLANTPARQLSEIHSRVCDAQSRPEATVVPAGRSTARSGHADPPATPPRRLATEDMADDELMFGMRPLVVADSSTWDEDPLPKFASCYQLRPCESPQEVAQEYFRGVDWGPPVKELERFYGPKKRSGMGKNGKHSWRSNGTRKDNRAFEKAFSKRAVIYEVLDARGEDAGVAFLDGLIKDQFPHSRKSESSHLVWPQKELSKRRPNYAKNRARGKKGRDGGPSKKQRLVDGAATHDKSTNADNNDDDLPT</sequence>
<evidence type="ECO:0000313" key="4">
    <source>
        <dbReference type="Proteomes" id="UP001230188"/>
    </source>
</evidence>
<feature type="domain" description="Ndc10" evidence="2">
    <location>
        <begin position="257"/>
        <end position="556"/>
    </location>
</feature>
<organism evidence="3 4">
    <name type="scientific">Chrysophaeum taylorii</name>
    <dbReference type="NCBI Taxonomy" id="2483200"/>
    <lineage>
        <taxon>Eukaryota</taxon>
        <taxon>Sar</taxon>
        <taxon>Stramenopiles</taxon>
        <taxon>Ochrophyta</taxon>
        <taxon>Pelagophyceae</taxon>
        <taxon>Pelagomonadales</taxon>
        <taxon>Pelagomonadaceae</taxon>
        <taxon>Chrysophaeum</taxon>
    </lineage>
</organism>
<feature type="domain" description="Ndc10" evidence="2">
    <location>
        <begin position="991"/>
        <end position="1302"/>
    </location>
</feature>
<feature type="region of interest" description="Disordered" evidence="1">
    <location>
        <begin position="1384"/>
        <end position="1416"/>
    </location>
</feature>
<feature type="compositionally biased region" description="Low complexity" evidence="1">
    <location>
        <begin position="19"/>
        <end position="33"/>
    </location>
</feature>
<feature type="region of interest" description="Disordered" evidence="1">
    <location>
        <begin position="779"/>
        <end position="816"/>
    </location>
</feature>
<dbReference type="GO" id="GO:0003677">
    <property type="term" value="F:DNA binding"/>
    <property type="evidence" value="ECO:0007669"/>
    <property type="project" value="InterPro"/>
</dbReference>
<dbReference type="InterPro" id="IPR031872">
    <property type="entry name" value="NDC10_II"/>
</dbReference>
<dbReference type="Pfam" id="PF16787">
    <property type="entry name" value="NDC10_II"/>
    <property type="match status" value="2"/>
</dbReference>
<name>A0AAD7UBB1_9STRA</name>
<comment type="caution">
    <text evidence="3">The sequence shown here is derived from an EMBL/GenBank/DDBJ whole genome shotgun (WGS) entry which is preliminary data.</text>
</comment>
<feature type="compositionally biased region" description="Basic residues" evidence="1">
    <location>
        <begin position="1488"/>
        <end position="1502"/>
    </location>
</feature>
<evidence type="ECO:0000313" key="3">
    <source>
        <dbReference type="EMBL" id="KAJ8601625.1"/>
    </source>
</evidence>
<dbReference type="EMBL" id="JAQMWT010000415">
    <property type="protein sequence ID" value="KAJ8601625.1"/>
    <property type="molecule type" value="Genomic_DNA"/>
</dbReference>
<evidence type="ECO:0000256" key="1">
    <source>
        <dbReference type="SAM" id="MobiDB-lite"/>
    </source>
</evidence>
<protein>
    <recommendedName>
        <fullName evidence="2">Ndc10 domain-containing protein</fullName>
    </recommendedName>
</protein>
<accession>A0AAD7UBB1</accession>
<feature type="compositionally biased region" description="Basic and acidic residues" evidence="1">
    <location>
        <begin position="781"/>
        <end position="804"/>
    </location>
</feature>
<feature type="compositionally biased region" description="Basic and acidic residues" evidence="1">
    <location>
        <begin position="1"/>
        <end position="11"/>
    </location>
</feature>
<feature type="region of interest" description="Disordered" evidence="1">
    <location>
        <begin position="1551"/>
        <end position="1616"/>
    </location>
</feature>
<dbReference type="Gene3D" id="1.10.443.20">
    <property type="entry name" value="Centromere DNA-binding protein complex CBF3 subunit, domain 2"/>
    <property type="match status" value="2"/>
</dbReference>
<keyword evidence="4" id="KW-1185">Reference proteome</keyword>
<gene>
    <name evidence="3" type="ORF">CTAYLR_007259</name>
</gene>
<dbReference type="InterPro" id="IPR038279">
    <property type="entry name" value="Ndc10_dom2_sf"/>
</dbReference>
<dbReference type="Proteomes" id="UP001230188">
    <property type="component" value="Unassembled WGS sequence"/>
</dbReference>
<feature type="region of interest" description="Disordered" evidence="1">
    <location>
        <begin position="1488"/>
        <end position="1508"/>
    </location>
</feature>
<reference evidence="3" key="1">
    <citation type="submission" date="2023-01" db="EMBL/GenBank/DDBJ databases">
        <title>Metagenome sequencing of chrysophaentin producing Chrysophaeum taylorii.</title>
        <authorList>
            <person name="Davison J."/>
            <person name="Bewley C."/>
        </authorList>
    </citation>
    <scope>NUCLEOTIDE SEQUENCE</scope>
    <source>
        <strain evidence="3">NIES-1699</strain>
    </source>
</reference>
<evidence type="ECO:0000259" key="2">
    <source>
        <dbReference type="Pfam" id="PF16787"/>
    </source>
</evidence>
<feature type="region of interest" description="Disordered" evidence="1">
    <location>
        <begin position="1"/>
        <end position="33"/>
    </location>
</feature>
<feature type="compositionally biased region" description="Basic residues" evidence="1">
    <location>
        <begin position="1567"/>
        <end position="1582"/>
    </location>
</feature>